<dbReference type="KEGG" id="bfk:QN062_04060"/>
<evidence type="ECO:0000313" key="2">
    <source>
        <dbReference type="EMBL" id="XDS47011.1"/>
    </source>
</evidence>
<reference evidence="3" key="1">
    <citation type="submission" date="2023-07" db="EMBL/GenBank/DDBJ databases">
        <title>Bifidobacterium aquikefiriaerophilum sp. nov. and Bifidobacterium eccum sp. nov., isolated from water kefir.</title>
        <authorList>
            <person name="Breselge S."/>
            <person name="Bellassi P."/>
            <person name="Barcenilla C."/>
            <person name="Alvarez-Ordonez A."/>
            <person name="Morelli L."/>
            <person name="Cotter P.D."/>
        </authorList>
    </citation>
    <scope>NUCLEOTIDE SEQUENCE</scope>
    <source>
        <strain evidence="4">WK012_4_13</strain>
        <strain evidence="3">WK013_4_14</strain>
        <strain evidence="2">WK048_4_13</strain>
    </source>
</reference>
<evidence type="ECO:0008006" key="5">
    <source>
        <dbReference type="Google" id="ProtNLM"/>
    </source>
</evidence>
<name>A0AB39UGX5_9BIFI</name>
<evidence type="ECO:0000313" key="3">
    <source>
        <dbReference type="EMBL" id="XDS48284.1"/>
    </source>
</evidence>
<gene>
    <name evidence="4" type="ORF">QN062_04060</name>
    <name evidence="3" type="ORF">QN216_08075</name>
    <name evidence="2" type="ORF">QN217_02390</name>
</gene>
<dbReference type="EMBL" id="CP129683">
    <property type="protein sequence ID" value="XDS51353.1"/>
    <property type="molecule type" value="Genomic_DNA"/>
</dbReference>
<protein>
    <recommendedName>
        <fullName evidence="5">Terminase small subunit</fullName>
    </recommendedName>
</protein>
<dbReference type="RefSeq" id="WP_369342317.1">
    <property type="nucleotide sequence ID" value="NZ_CP129675.1"/>
</dbReference>
<accession>A0AB39UGX5</accession>
<evidence type="ECO:0000256" key="1">
    <source>
        <dbReference type="SAM" id="MobiDB-lite"/>
    </source>
</evidence>
<dbReference type="EMBL" id="CP129682">
    <property type="protein sequence ID" value="XDS48284.1"/>
    <property type="molecule type" value="Genomic_DNA"/>
</dbReference>
<dbReference type="AlphaFoldDB" id="A0AB39UGX5"/>
<dbReference type="EMBL" id="CP129675">
    <property type="protein sequence ID" value="XDS47011.1"/>
    <property type="molecule type" value="Genomic_DNA"/>
</dbReference>
<organism evidence="3">
    <name type="scientific">Bifidobacterium fermentum</name>
    <dbReference type="NCBI Taxonomy" id="3059035"/>
    <lineage>
        <taxon>Bacteria</taxon>
        <taxon>Bacillati</taxon>
        <taxon>Actinomycetota</taxon>
        <taxon>Actinomycetes</taxon>
        <taxon>Bifidobacteriales</taxon>
        <taxon>Bifidobacteriaceae</taxon>
        <taxon>Bifidobacterium</taxon>
    </lineage>
</organism>
<sequence length="77" mass="8565">MADSEAAEGSYVELLKRMKHRLELAVFDEKTSPRDLAALTKRLSDVAKEINQLEDAEKEPLDDLDGSADGEFDAENI</sequence>
<evidence type="ECO:0000313" key="4">
    <source>
        <dbReference type="EMBL" id="XDS51353.1"/>
    </source>
</evidence>
<feature type="region of interest" description="Disordered" evidence="1">
    <location>
        <begin position="53"/>
        <end position="77"/>
    </location>
</feature>
<proteinExistence type="predicted"/>